<dbReference type="GO" id="GO:0016787">
    <property type="term" value="F:hydrolase activity"/>
    <property type="evidence" value="ECO:0007669"/>
    <property type="project" value="InterPro"/>
</dbReference>
<evidence type="ECO:0000313" key="2">
    <source>
        <dbReference type="EMBL" id="TLV04064.1"/>
    </source>
</evidence>
<sequence length="261" mass="29710">MLAGVAIFCSSCDSLILYNPNEVIFDKDERNLNAKNIERIQQIPITDTLQFILMGDTQRWYDESADFVKSANNQKDVAFVIHAGDISDFGIGQELKWVNDIMKKLKYPYVTVIGNHDIVANGPANYRKMYGPMNYSFEYGNNKFVFINTNSREYAFDGSVPDIAWLKSQLADNPSNKNIIVIGHVPPYDGDFDKNLEKDFADLLGSNPNVNMSLYGHKHSFNDGEFYNDGVHYFVTTNVGARGYMMVKVWKGGYKVDRIEF</sequence>
<reference evidence="2 3" key="1">
    <citation type="submission" date="2019-05" db="EMBL/GenBank/DDBJ databases">
        <authorList>
            <person name="Qu J.-H."/>
        </authorList>
    </citation>
    <scope>NUCLEOTIDE SEQUENCE [LARGE SCALE GENOMIC DNA]</scope>
    <source>
        <strain evidence="2 3">T17</strain>
    </source>
</reference>
<accession>A0A5R9L663</accession>
<evidence type="ECO:0000313" key="3">
    <source>
        <dbReference type="Proteomes" id="UP000306402"/>
    </source>
</evidence>
<organism evidence="2 3">
    <name type="scientific">Dyadobacter luticola</name>
    <dbReference type="NCBI Taxonomy" id="1979387"/>
    <lineage>
        <taxon>Bacteria</taxon>
        <taxon>Pseudomonadati</taxon>
        <taxon>Bacteroidota</taxon>
        <taxon>Cytophagia</taxon>
        <taxon>Cytophagales</taxon>
        <taxon>Spirosomataceae</taxon>
        <taxon>Dyadobacter</taxon>
    </lineage>
</organism>
<dbReference type="InterPro" id="IPR004843">
    <property type="entry name" value="Calcineurin-like_PHP"/>
</dbReference>
<dbReference type="Gene3D" id="3.60.21.10">
    <property type="match status" value="1"/>
</dbReference>
<feature type="domain" description="Calcineurin-like phosphoesterase" evidence="1">
    <location>
        <begin position="51"/>
        <end position="220"/>
    </location>
</feature>
<dbReference type="AlphaFoldDB" id="A0A5R9L663"/>
<dbReference type="PANTHER" id="PTHR43143:SF1">
    <property type="entry name" value="SERINE_THREONINE-PROTEIN PHOSPHATASE CPPED1"/>
    <property type="match status" value="1"/>
</dbReference>
<dbReference type="PANTHER" id="PTHR43143">
    <property type="entry name" value="METALLOPHOSPHOESTERASE, CALCINEURIN SUPERFAMILY"/>
    <property type="match status" value="1"/>
</dbReference>
<evidence type="ECO:0000259" key="1">
    <source>
        <dbReference type="Pfam" id="PF00149"/>
    </source>
</evidence>
<dbReference type="Proteomes" id="UP000306402">
    <property type="component" value="Unassembled WGS sequence"/>
</dbReference>
<proteinExistence type="predicted"/>
<gene>
    <name evidence="2" type="ORF">FEN17_04780</name>
</gene>
<dbReference type="OrthoDB" id="5464520at2"/>
<keyword evidence="3" id="KW-1185">Reference proteome</keyword>
<dbReference type="Pfam" id="PF00149">
    <property type="entry name" value="Metallophos"/>
    <property type="match status" value="1"/>
</dbReference>
<comment type="caution">
    <text evidence="2">The sequence shown here is derived from an EMBL/GenBank/DDBJ whole genome shotgun (WGS) entry which is preliminary data.</text>
</comment>
<dbReference type="EMBL" id="VCEJ01000002">
    <property type="protein sequence ID" value="TLV04064.1"/>
    <property type="molecule type" value="Genomic_DNA"/>
</dbReference>
<dbReference type="InterPro" id="IPR051918">
    <property type="entry name" value="STPP_CPPED1"/>
</dbReference>
<name>A0A5R9L663_9BACT</name>
<protein>
    <submittedName>
        <fullName evidence="2">Metallophosphoesterase</fullName>
    </submittedName>
</protein>
<dbReference type="SUPFAM" id="SSF56300">
    <property type="entry name" value="Metallo-dependent phosphatases"/>
    <property type="match status" value="1"/>
</dbReference>
<dbReference type="InterPro" id="IPR029052">
    <property type="entry name" value="Metallo-depent_PP-like"/>
</dbReference>